<evidence type="ECO:0000313" key="2">
    <source>
        <dbReference type="Proteomes" id="UP000829291"/>
    </source>
</evidence>
<organism evidence="3">
    <name type="scientific">Neodiprion lecontei</name>
    <name type="common">Redheaded pine sawfly</name>
    <dbReference type="NCBI Taxonomy" id="441921"/>
    <lineage>
        <taxon>Eukaryota</taxon>
        <taxon>Metazoa</taxon>
        <taxon>Ecdysozoa</taxon>
        <taxon>Arthropoda</taxon>
        <taxon>Hexapoda</taxon>
        <taxon>Insecta</taxon>
        <taxon>Pterygota</taxon>
        <taxon>Neoptera</taxon>
        <taxon>Endopterygota</taxon>
        <taxon>Hymenoptera</taxon>
        <taxon>Tenthredinoidea</taxon>
        <taxon>Diprionidae</taxon>
        <taxon>Diprioninae</taxon>
        <taxon>Neodiprion</taxon>
    </lineage>
</organism>
<keyword evidence="2" id="KW-1185">Reference proteome</keyword>
<evidence type="ECO:0000313" key="3">
    <source>
        <dbReference type="RefSeq" id="XP_015518060.1"/>
    </source>
</evidence>
<name>A0A6J0BUD1_NEOLC</name>
<dbReference type="OrthoDB" id="642895at2759"/>
<evidence type="ECO:0000256" key="1">
    <source>
        <dbReference type="SAM" id="Coils"/>
    </source>
</evidence>
<reference evidence="3" key="1">
    <citation type="submission" date="2025-08" db="UniProtKB">
        <authorList>
            <consortium name="RefSeq"/>
        </authorList>
    </citation>
    <scope>IDENTIFICATION</scope>
    <source>
        <tissue evidence="3">Thorax and Abdomen</tissue>
    </source>
</reference>
<dbReference type="Pfam" id="PF03999">
    <property type="entry name" value="MAP65_ASE1"/>
    <property type="match status" value="1"/>
</dbReference>
<dbReference type="InParanoid" id="A0A6J0BUD1"/>
<dbReference type="RefSeq" id="XP_015518060.1">
    <property type="nucleotide sequence ID" value="XM_015662574.2"/>
</dbReference>
<dbReference type="AlphaFoldDB" id="A0A6J0BUD1"/>
<gene>
    <name evidence="3" type="primary">LOC107223011</name>
</gene>
<protein>
    <submittedName>
        <fullName evidence="3">Protein regulator of cytokinesis 1</fullName>
    </submittedName>
</protein>
<dbReference type="KEGG" id="nlo:107223011"/>
<accession>A0A6J0BUD1</accession>
<feature type="coiled-coil region" evidence="1">
    <location>
        <begin position="53"/>
        <end position="80"/>
    </location>
</feature>
<keyword evidence="1" id="KW-0175">Coiled coil</keyword>
<sequence>MEQDLESSTLGQMEDQSITLAKQVEGLKIEAVSLQNHLEKPIESCQEILERIRKCITIKKDTLEDKIERCKQEIRNKTLKYITKLRSRIEDLWRDCYYGEEECFKPFREQTFTEDLFTLHEIEMERLCQHYNFCRPFVGLVNKRQDLAKQIYMVEHRTKVTNLYQNQGDRRLAHNSRRRDTRKLKAETKRSIRLRGENIERVVRKLRYRIQELWHQCYVGDDERRAFQLYEVYPITEHSLSSCEKGLKKQCKNYGYNRQPSMIWIEIPELEDSQASGEEAIRNLQQELLELEKQLKVLVEQYEKEHGEPYKTNGRILGGSLQLSGTEYMAVERPEITLK</sequence>
<dbReference type="GeneID" id="107223011"/>
<feature type="coiled-coil region" evidence="1">
    <location>
        <begin position="267"/>
        <end position="308"/>
    </location>
</feature>
<dbReference type="Proteomes" id="UP000829291">
    <property type="component" value="Chromosome 1"/>
</dbReference>
<proteinExistence type="predicted"/>